<evidence type="ECO:0000256" key="2">
    <source>
        <dbReference type="ARBA" id="ARBA00022827"/>
    </source>
</evidence>
<sequence length="312" mass="34513">MEERKIYDLIIIGGGPAGLNAALYASRANLKVIFIEKGAPGGKLSLTNKIENWLGTEIIEGWQLATNFFDHAKRFGAEYKYGEVVNIINHGDFDKEVMLSNNTSIYGKTVLISTGMKNREPSFIKNYDSFLQGGISFCAICDGPLFKNSPTIVLGGGNSAVEEGTYLTKIASHVYFVIREKEFTAEKKLVEDLYKAKNVTIFKESQIDRLEGDKILQFAIIKNNITGEETKVEVSSFFPYIGMEATTTFVNGLDILDEKGFIITDEHMQTKVKGIFAAGDIRHKEIRQIVTAANDGAIAAKKISDLLNSIND</sequence>
<evidence type="ECO:0000256" key="5">
    <source>
        <dbReference type="ARBA" id="ARBA00023284"/>
    </source>
</evidence>
<keyword evidence="2" id="KW-0274">FAD</keyword>
<dbReference type="Pfam" id="PF07992">
    <property type="entry name" value="Pyr_redox_2"/>
    <property type="match status" value="1"/>
</dbReference>
<dbReference type="PROSITE" id="PS00573">
    <property type="entry name" value="PYRIDINE_REDOX_2"/>
    <property type="match status" value="1"/>
</dbReference>
<comment type="caution">
    <text evidence="7">The sequence shown here is derived from an EMBL/GenBank/DDBJ whole genome shotgun (WGS) entry which is preliminary data.</text>
</comment>
<evidence type="ECO:0000256" key="1">
    <source>
        <dbReference type="ARBA" id="ARBA00022630"/>
    </source>
</evidence>
<dbReference type="Proteomes" id="UP000006229">
    <property type="component" value="Unassembled WGS sequence"/>
</dbReference>
<dbReference type="RefSeq" id="WP_004797242.1">
    <property type="nucleotide sequence ID" value="NZ_AJFU01000006.1"/>
</dbReference>
<dbReference type="AlphaFoldDB" id="I1A4E7"/>
<dbReference type="GO" id="GO:0016668">
    <property type="term" value="F:oxidoreductase activity, acting on a sulfur group of donors, NAD(P) as acceptor"/>
    <property type="evidence" value="ECO:0007669"/>
    <property type="project" value="UniProtKB-ARBA"/>
</dbReference>
<accession>I1A4E7</accession>
<keyword evidence="8" id="KW-1185">Reference proteome</keyword>
<dbReference type="Gene3D" id="3.50.50.60">
    <property type="entry name" value="FAD/NAD(P)-binding domain"/>
    <property type="match status" value="2"/>
</dbReference>
<evidence type="ECO:0000313" key="7">
    <source>
        <dbReference type="EMBL" id="EIE41368.1"/>
    </source>
</evidence>
<protein>
    <submittedName>
        <fullName evidence="7">Thioredoxin-disulfide reductase</fullName>
    </submittedName>
</protein>
<evidence type="ECO:0000256" key="4">
    <source>
        <dbReference type="ARBA" id="ARBA00023157"/>
    </source>
</evidence>
<evidence type="ECO:0000259" key="6">
    <source>
        <dbReference type="Pfam" id="PF07992"/>
    </source>
</evidence>
<dbReference type="PRINTS" id="PR00368">
    <property type="entry name" value="FADPNR"/>
</dbReference>
<evidence type="ECO:0000313" key="8">
    <source>
        <dbReference type="Proteomes" id="UP000006229"/>
    </source>
</evidence>
<keyword evidence="3" id="KW-0560">Oxidoreductase</keyword>
<name>I1A4E7_9BACT</name>
<dbReference type="InterPro" id="IPR036188">
    <property type="entry name" value="FAD/NAD-bd_sf"/>
</dbReference>
<dbReference type="OrthoDB" id="9806179at2"/>
<organism evidence="7 8">
    <name type="scientific">Mycoplasmopsis canis UFG4</name>
    <dbReference type="NCBI Taxonomy" id="1131455"/>
    <lineage>
        <taxon>Bacteria</taxon>
        <taxon>Bacillati</taxon>
        <taxon>Mycoplasmatota</taxon>
        <taxon>Mycoplasmoidales</taxon>
        <taxon>Metamycoplasmataceae</taxon>
        <taxon>Mycoplasmopsis</taxon>
    </lineage>
</organism>
<feature type="domain" description="FAD/NAD(P)-binding" evidence="6">
    <location>
        <begin position="7"/>
        <end position="296"/>
    </location>
</feature>
<keyword evidence="1" id="KW-0285">Flavoprotein</keyword>
<dbReference type="InterPro" id="IPR008255">
    <property type="entry name" value="Pyr_nucl-diS_OxRdtase_2_AS"/>
</dbReference>
<evidence type="ECO:0000256" key="3">
    <source>
        <dbReference type="ARBA" id="ARBA00023002"/>
    </source>
</evidence>
<reference evidence="7 8" key="1">
    <citation type="journal article" date="2012" name="J. Bacteriol.">
        <title>Genome annotation of five Mycoplasma canis strains.</title>
        <authorList>
            <person name="Brown D.R."/>
            <person name="May M."/>
            <person name="Michaels D.L."/>
            <person name="Barbet A.F."/>
        </authorList>
    </citation>
    <scope>NUCLEOTIDE SEQUENCE [LARGE SCALE GENOMIC DNA]</scope>
    <source>
        <strain evidence="7 8">UFG4</strain>
    </source>
</reference>
<dbReference type="SUPFAM" id="SSF51905">
    <property type="entry name" value="FAD/NAD(P)-binding domain"/>
    <property type="match status" value="1"/>
</dbReference>
<keyword evidence="4" id="KW-1015">Disulfide bond</keyword>
<dbReference type="InterPro" id="IPR023753">
    <property type="entry name" value="FAD/NAD-binding_dom"/>
</dbReference>
<dbReference type="PANTHER" id="PTHR48105">
    <property type="entry name" value="THIOREDOXIN REDUCTASE 1-RELATED-RELATED"/>
    <property type="match status" value="1"/>
</dbReference>
<dbReference type="PATRIC" id="fig|1131455.3.peg.541"/>
<dbReference type="InterPro" id="IPR050097">
    <property type="entry name" value="Ferredoxin-NADP_redctase_2"/>
</dbReference>
<dbReference type="EMBL" id="AJFU01000006">
    <property type="protein sequence ID" value="EIE41368.1"/>
    <property type="molecule type" value="Genomic_DNA"/>
</dbReference>
<proteinExistence type="predicted"/>
<keyword evidence="5" id="KW-0676">Redox-active center</keyword>
<gene>
    <name evidence="7" type="ORF">MCANUFG4_02705</name>
</gene>
<dbReference type="PRINTS" id="PR00469">
    <property type="entry name" value="PNDRDTASEII"/>
</dbReference>